<reference evidence="1" key="1">
    <citation type="submission" date="2021-06" db="EMBL/GenBank/DDBJ databases">
        <authorList>
            <person name="Kallberg Y."/>
            <person name="Tangrot J."/>
            <person name="Rosling A."/>
        </authorList>
    </citation>
    <scope>NUCLEOTIDE SEQUENCE</scope>
    <source>
        <strain evidence="1">IA702</strain>
    </source>
</reference>
<sequence>MDGFLPHEILTTITDEFSDKSATLYSCILINKDWYNAAIQHL</sequence>
<proteinExistence type="predicted"/>
<evidence type="ECO:0000313" key="2">
    <source>
        <dbReference type="Proteomes" id="UP000789572"/>
    </source>
</evidence>
<dbReference type="AlphaFoldDB" id="A0A9N9DW47"/>
<protein>
    <submittedName>
        <fullName evidence="1">4147_t:CDS:1</fullName>
    </submittedName>
</protein>
<comment type="caution">
    <text evidence="1">The sequence shown here is derived from an EMBL/GenBank/DDBJ whole genome shotgun (WGS) entry which is preliminary data.</text>
</comment>
<feature type="non-terminal residue" evidence="1">
    <location>
        <position position="42"/>
    </location>
</feature>
<dbReference type="EMBL" id="CAJVPJ010004293">
    <property type="protein sequence ID" value="CAG8650610.1"/>
    <property type="molecule type" value="Genomic_DNA"/>
</dbReference>
<gene>
    <name evidence="1" type="ORF">POCULU_LOCUS9929</name>
</gene>
<keyword evidence="2" id="KW-1185">Reference proteome</keyword>
<organism evidence="1 2">
    <name type="scientific">Paraglomus occultum</name>
    <dbReference type="NCBI Taxonomy" id="144539"/>
    <lineage>
        <taxon>Eukaryota</taxon>
        <taxon>Fungi</taxon>
        <taxon>Fungi incertae sedis</taxon>
        <taxon>Mucoromycota</taxon>
        <taxon>Glomeromycotina</taxon>
        <taxon>Glomeromycetes</taxon>
        <taxon>Paraglomerales</taxon>
        <taxon>Paraglomeraceae</taxon>
        <taxon>Paraglomus</taxon>
    </lineage>
</organism>
<evidence type="ECO:0000313" key="1">
    <source>
        <dbReference type="EMBL" id="CAG8650610.1"/>
    </source>
</evidence>
<accession>A0A9N9DW47</accession>
<dbReference type="Proteomes" id="UP000789572">
    <property type="component" value="Unassembled WGS sequence"/>
</dbReference>
<name>A0A9N9DW47_9GLOM</name>
<dbReference type="OrthoDB" id="2347843at2759"/>